<proteinExistence type="inferred from homology"/>
<evidence type="ECO:0000259" key="3">
    <source>
        <dbReference type="Pfam" id="PF00685"/>
    </source>
</evidence>
<dbReference type="InterPro" id="IPR000863">
    <property type="entry name" value="Sulfotransferase_dom"/>
</dbReference>
<dbReference type="SUPFAM" id="SSF52540">
    <property type="entry name" value="P-loop containing nucleoside triphosphate hydrolases"/>
    <property type="match status" value="1"/>
</dbReference>
<sequence length="174" mass="20234">MAMFYDDPTVERKLKMSPNPEKMRQLIDMLSTPATKILADLPSPRFAKTHLPMSLLPPKLLDTAKVVYVARDPRDDLATSIRRVAKFLGKELTHEQMDRLSDHLSFANFRNNKSVNYEDMREIGFLDANETFMRKGKSGGWREYFDEEMTSQADRWIADNLLNTDLRFPSMENK</sequence>
<evidence type="ECO:0000313" key="4">
    <source>
        <dbReference type="EMBL" id="KOB66852.1"/>
    </source>
</evidence>
<evidence type="ECO:0000256" key="2">
    <source>
        <dbReference type="ARBA" id="ARBA00022679"/>
    </source>
</evidence>
<dbReference type="AlphaFoldDB" id="A0A0L7KUA5"/>
<accession>A0A0L7KUA5</accession>
<dbReference type="GO" id="GO:0008146">
    <property type="term" value="F:sulfotransferase activity"/>
    <property type="evidence" value="ECO:0007669"/>
    <property type="project" value="InterPro"/>
</dbReference>
<dbReference type="InterPro" id="IPR027417">
    <property type="entry name" value="P-loop_NTPase"/>
</dbReference>
<comment type="similarity">
    <text evidence="1">Belongs to the sulfotransferase 1 family.</text>
</comment>
<gene>
    <name evidence="4" type="ORF">OBRU01_20505</name>
</gene>
<dbReference type="Gene3D" id="3.40.50.300">
    <property type="entry name" value="P-loop containing nucleotide triphosphate hydrolases"/>
    <property type="match status" value="2"/>
</dbReference>
<reference evidence="4 5" key="1">
    <citation type="journal article" date="2015" name="Genome Biol. Evol.">
        <title>The genome of winter moth (Operophtera brumata) provides a genomic perspective on sexual dimorphism and phenology.</title>
        <authorList>
            <person name="Derks M.F."/>
            <person name="Smit S."/>
            <person name="Salis L."/>
            <person name="Schijlen E."/>
            <person name="Bossers A."/>
            <person name="Mateman C."/>
            <person name="Pijl A.S."/>
            <person name="de Ridder D."/>
            <person name="Groenen M.A."/>
            <person name="Visser M.E."/>
            <person name="Megens H.J."/>
        </authorList>
    </citation>
    <scope>NUCLEOTIDE SEQUENCE [LARGE SCALE GENOMIC DNA]</scope>
    <source>
        <strain evidence="4">WM2013NL</strain>
        <tissue evidence="4">Head and thorax</tissue>
    </source>
</reference>
<keyword evidence="5" id="KW-1185">Reference proteome</keyword>
<keyword evidence="2" id="KW-0808">Transferase</keyword>
<dbReference type="PANTHER" id="PTHR11783">
    <property type="entry name" value="SULFOTRANSFERASE SULT"/>
    <property type="match status" value="1"/>
</dbReference>
<evidence type="ECO:0000313" key="5">
    <source>
        <dbReference type="Proteomes" id="UP000037510"/>
    </source>
</evidence>
<comment type="caution">
    <text evidence="4">The sequence shown here is derived from an EMBL/GenBank/DDBJ whole genome shotgun (WGS) entry which is preliminary data.</text>
</comment>
<evidence type="ECO:0000256" key="1">
    <source>
        <dbReference type="ARBA" id="ARBA00005771"/>
    </source>
</evidence>
<feature type="domain" description="Sulfotransferase" evidence="3">
    <location>
        <begin position="76"/>
        <end position="161"/>
    </location>
</feature>
<feature type="domain" description="Sulfotransferase" evidence="3">
    <location>
        <begin position="35"/>
        <end position="75"/>
    </location>
</feature>
<name>A0A0L7KUA5_OPEBR</name>
<dbReference type="Proteomes" id="UP000037510">
    <property type="component" value="Unassembled WGS sequence"/>
</dbReference>
<dbReference type="STRING" id="104452.A0A0L7KUA5"/>
<dbReference type="Pfam" id="PF00685">
    <property type="entry name" value="Sulfotransfer_1"/>
    <property type="match status" value="2"/>
</dbReference>
<organism evidence="4 5">
    <name type="scientific">Operophtera brumata</name>
    <name type="common">Winter moth</name>
    <name type="synonym">Phalaena brumata</name>
    <dbReference type="NCBI Taxonomy" id="104452"/>
    <lineage>
        <taxon>Eukaryota</taxon>
        <taxon>Metazoa</taxon>
        <taxon>Ecdysozoa</taxon>
        <taxon>Arthropoda</taxon>
        <taxon>Hexapoda</taxon>
        <taxon>Insecta</taxon>
        <taxon>Pterygota</taxon>
        <taxon>Neoptera</taxon>
        <taxon>Endopterygota</taxon>
        <taxon>Lepidoptera</taxon>
        <taxon>Glossata</taxon>
        <taxon>Ditrysia</taxon>
        <taxon>Geometroidea</taxon>
        <taxon>Geometridae</taxon>
        <taxon>Larentiinae</taxon>
        <taxon>Operophtera</taxon>
    </lineage>
</organism>
<protein>
    <submittedName>
        <fullName evidence="4">Retinol dehydratase</fullName>
    </submittedName>
</protein>
<dbReference type="EMBL" id="JTDY01005589">
    <property type="protein sequence ID" value="KOB66852.1"/>
    <property type="molecule type" value="Genomic_DNA"/>
</dbReference>